<accession>A0AAV4X2Z4</accession>
<keyword evidence="3" id="KW-1185">Reference proteome</keyword>
<name>A0AAV4X2Z4_CAEEX</name>
<comment type="caution">
    <text evidence="2">The sequence shown here is derived from an EMBL/GenBank/DDBJ whole genome shotgun (WGS) entry which is preliminary data.</text>
</comment>
<organism evidence="2 3">
    <name type="scientific">Caerostris extrusa</name>
    <name type="common">Bark spider</name>
    <name type="synonym">Caerostris bankana</name>
    <dbReference type="NCBI Taxonomy" id="172846"/>
    <lineage>
        <taxon>Eukaryota</taxon>
        <taxon>Metazoa</taxon>
        <taxon>Ecdysozoa</taxon>
        <taxon>Arthropoda</taxon>
        <taxon>Chelicerata</taxon>
        <taxon>Arachnida</taxon>
        <taxon>Araneae</taxon>
        <taxon>Araneomorphae</taxon>
        <taxon>Entelegynae</taxon>
        <taxon>Araneoidea</taxon>
        <taxon>Araneidae</taxon>
        <taxon>Caerostris</taxon>
    </lineage>
</organism>
<evidence type="ECO:0000313" key="3">
    <source>
        <dbReference type="Proteomes" id="UP001054945"/>
    </source>
</evidence>
<reference evidence="2 3" key="1">
    <citation type="submission" date="2021-06" db="EMBL/GenBank/DDBJ databases">
        <title>Caerostris extrusa draft genome.</title>
        <authorList>
            <person name="Kono N."/>
            <person name="Arakawa K."/>
        </authorList>
    </citation>
    <scope>NUCLEOTIDE SEQUENCE [LARGE SCALE GENOMIC DNA]</scope>
</reference>
<keyword evidence="1" id="KW-0175">Coiled coil</keyword>
<feature type="coiled-coil region" evidence="1">
    <location>
        <begin position="64"/>
        <end position="102"/>
    </location>
</feature>
<dbReference type="AlphaFoldDB" id="A0AAV4X2Z4"/>
<proteinExistence type="predicted"/>
<evidence type="ECO:0000256" key="1">
    <source>
        <dbReference type="SAM" id="Coils"/>
    </source>
</evidence>
<sequence length="104" mass="12183">MKRRYFHNGCTRSVAVSERVGAGNEEAETGIPKSSGLQKISHPCHTARKKTRGTKPPLGRQRLLSNVEELFDFMRIRCEKLKNRYLEELEETKRYYLQTEREIV</sequence>
<evidence type="ECO:0008006" key="4">
    <source>
        <dbReference type="Google" id="ProtNLM"/>
    </source>
</evidence>
<dbReference type="EMBL" id="BPLR01017044">
    <property type="protein sequence ID" value="GIY88289.1"/>
    <property type="molecule type" value="Genomic_DNA"/>
</dbReference>
<gene>
    <name evidence="2" type="ORF">CEXT_233411</name>
</gene>
<evidence type="ECO:0000313" key="2">
    <source>
        <dbReference type="EMBL" id="GIY88289.1"/>
    </source>
</evidence>
<protein>
    <recommendedName>
        <fullName evidence="4">Akirin</fullName>
    </recommendedName>
</protein>
<dbReference type="Proteomes" id="UP001054945">
    <property type="component" value="Unassembled WGS sequence"/>
</dbReference>